<dbReference type="Pfam" id="PF21252">
    <property type="entry name" value="Glyco_hydro_109_C"/>
    <property type="match status" value="1"/>
</dbReference>
<keyword evidence="10" id="KW-1185">Reference proteome</keyword>
<feature type="chain" id="PRO_5046415732" evidence="6">
    <location>
        <begin position="27"/>
        <end position="472"/>
    </location>
</feature>
<keyword evidence="4" id="KW-0520">NAD</keyword>
<evidence type="ECO:0000256" key="6">
    <source>
        <dbReference type="SAM" id="SignalP"/>
    </source>
</evidence>
<dbReference type="SUPFAM" id="SSF51735">
    <property type="entry name" value="NAD(P)-binding Rossmann-fold domains"/>
    <property type="match status" value="1"/>
</dbReference>
<dbReference type="InterPro" id="IPR000683">
    <property type="entry name" value="Gfo/Idh/MocA-like_OxRdtase_N"/>
</dbReference>
<evidence type="ECO:0000259" key="8">
    <source>
        <dbReference type="Pfam" id="PF21252"/>
    </source>
</evidence>
<reference evidence="10" key="1">
    <citation type="journal article" date="2019" name="Int. J. Syst. Evol. Microbiol.">
        <title>The Global Catalogue of Microorganisms (GCM) 10K type strain sequencing project: providing services to taxonomists for standard genome sequencing and annotation.</title>
        <authorList>
            <consortium name="The Broad Institute Genomics Platform"/>
            <consortium name="The Broad Institute Genome Sequencing Center for Infectious Disease"/>
            <person name="Wu L."/>
            <person name="Ma J."/>
        </authorList>
    </citation>
    <scope>NUCLEOTIDE SEQUENCE [LARGE SCALE GENOMIC DNA]</scope>
    <source>
        <strain evidence="10">CGMCC 1.15342</strain>
    </source>
</reference>
<feature type="domain" description="Glycosyl hydrolase 109 C-terminal" evidence="8">
    <location>
        <begin position="197"/>
        <end position="356"/>
    </location>
</feature>
<evidence type="ECO:0000256" key="5">
    <source>
        <dbReference type="ARBA" id="ARBA00023295"/>
    </source>
</evidence>
<organism evidence="9 10">
    <name type="scientific">Parapedobacter defluvii</name>
    <dbReference type="NCBI Taxonomy" id="2045106"/>
    <lineage>
        <taxon>Bacteria</taxon>
        <taxon>Pseudomonadati</taxon>
        <taxon>Bacteroidota</taxon>
        <taxon>Sphingobacteriia</taxon>
        <taxon>Sphingobacteriales</taxon>
        <taxon>Sphingobacteriaceae</taxon>
        <taxon>Parapedobacter</taxon>
    </lineage>
</organism>
<dbReference type="Gene3D" id="3.30.360.10">
    <property type="entry name" value="Dihydrodipicolinate Reductase, domain 2"/>
    <property type="match status" value="1"/>
</dbReference>
<comment type="cofactor">
    <cofactor evidence="1">
        <name>NAD(+)</name>
        <dbReference type="ChEBI" id="CHEBI:57540"/>
    </cofactor>
</comment>
<evidence type="ECO:0000313" key="10">
    <source>
        <dbReference type="Proteomes" id="UP000597338"/>
    </source>
</evidence>
<comment type="caution">
    <text evidence="9">The sequence shown here is derived from an EMBL/GenBank/DDBJ whole genome shotgun (WGS) entry which is preliminary data.</text>
</comment>
<dbReference type="InterPro" id="IPR006311">
    <property type="entry name" value="TAT_signal"/>
</dbReference>
<evidence type="ECO:0000256" key="1">
    <source>
        <dbReference type="ARBA" id="ARBA00001911"/>
    </source>
</evidence>
<dbReference type="InterPro" id="IPR049303">
    <property type="entry name" value="Glyco_hydro_109_C"/>
</dbReference>
<protein>
    <submittedName>
        <fullName evidence="9">Glycosyl hydrolase family 109 protein 1</fullName>
    </submittedName>
</protein>
<evidence type="ECO:0000313" key="9">
    <source>
        <dbReference type="EMBL" id="GGC12940.1"/>
    </source>
</evidence>
<dbReference type="InterPro" id="IPR050463">
    <property type="entry name" value="Gfo/Idh/MocA_oxidrdct_glycsds"/>
</dbReference>
<keyword evidence="6" id="KW-0732">Signal</keyword>
<proteinExistence type="inferred from homology"/>
<dbReference type="GO" id="GO:0016787">
    <property type="term" value="F:hydrolase activity"/>
    <property type="evidence" value="ECO:0007669"/>
    <property type="project" value="UniProtKB-KW"/>
</dbReference>
<dbReference type="RefSeq" id="WP_188746243.1">
    <property type="nucleotide sequence ID" value="NZ_BMIK01000001.1"/>
</dbReference>
<keyword evidence="3 9" id="KW-0378">Hydrolase</keyword>
<evidence type="ECO:0000259" key="7">
    <source>
        <dbReference type="Pfam" id="PF01408"/>
    </source>
</evidence>
<comment type="similarity">
    <text evidence="2">Belongs to the Gfo/Idh/MocA family. Glycosyl hydrolase 109 subfamily.</text>
</comment>
<gene>
    <name evidence="9" type="ORF">GCM10011386_00700</name>
</gene>
<dbReference type="PANTHER" id="PTHR43818:SF1">
    <property type="entry name" value="GLYCOSYL HYDROLASE FAMILY 109 PROTEIN"/>
    <property type="match status" value="1"/>
</dbReference>
<keyword evidence="5" id="KW-0326">Glycosidase</keyword>
<name>A0ABQ1KZV7_9SPHI</name>
<feature type="signal peptide" evidence="6">
    <location>
        <begin position="1"/>
        <end position="26"/>
    </location>
</feature>
<dbReference type="InterPro" id="IPR036291">
    <property type="entry name" value="NAD(P)-bd_dom_sf"/>
</dbReference>
<evidence type="ECO:0000256" key="4">
    <source>
        <dbReference type="ARBA" id="ARBA00023027"/>
    </source>
</evidence>
<evidence type="ECO:0000256" key="2">
    <source>
        <dbReference type="ARBA" id="ARBA00009329"/>
    </source>
</evidence>
<accession>A0ABQ1KZV7</accession>
<dbReference type="PANTHER" id="PTHR43818">
    <property type="entry name" value="BCDNA.GH03377"/>
    <property type="match status" value="1"/>
</dbReference>
<dbReference type="Pfam" id="PF01408">
    <property type="entry name" value="GFO_IDH_MocA"/>
    <property type="match status" value="1"/>
</dbReference>
<sequence length="472" mass="52549">MKYNRRNFLKSATLLSGAVAALPAVAHEAVSNESFGSLTYQPSKSQRFNMSGYAAPKIDKVRIGFIGLGSRGPGAVQRMSRIDGVEIKALCDKDPSRVENAQGILSKAGLSKAKEYSGEEGWKDMVANEDLDLVYICTPWDLHTPMAVFAMEHGKHAASEVPIAITLDECWELVETSERTKKHCMMLENCCYDFFEMLTLNMARNGLFGEIMHAEGAYIHDLLKLNFDKDGYSDMWRLRMNATHNGNLYPTHGLGPVAQCLNINRGDKMDYLVSLSTNDFMMADTAAEKAKEDAFYQPFVGKSYRGNMNTTLIRTAKGKSIMVQHDVTSPRPYSRIHLISGTKGVASKWPSPERIAFGHEWVNDEELKDLYAQYTPPLIKHVGEVAKQVGGHGGMDFIMDWRLIDCLRNGLPLDQDVYDGVLWSSIFPLSEQSVAKRSRSLDIPDFTRGAWQTNKPVNLTLEGGATTGVRKG</sequence>
<feature type="domain" description="Gfo/Idh/MocA-like oxidoreductase N-terminal" evidence="7">
    <location>
        <begin position="61"/>
        <end position="186"/>
    </location>
</feature>
<evidence type="ECO:0000256" key="3">
    <source>
        <dbReference type="ARBA" id="ARBA00022801"/>
    </source>
</evidence>
<dbReference type="Proteomes" id="UP000597338">
    <property type="component" value="Unassembled WGS sequence"/>
</dbReference>
<dbReference type="Gene3D" id="3.40.50.720">
    <property type="entry name" value="NAD(P)-binding Rossmann-like Domain"/>
    <property type="match status" value="1"/>
</dbReference>
<dbReference type="EMBL" id="BMIK01000001">
    <property type="protein sequence ID" value="GGC12940.1"/>
    <property type="molecule type" value="Genomic_DNA"/>
</dbReference>
<dbReference type="PROSITE" id="PS51318">
    <property type="entry name" value="TAT"/>
    <property type="match status" value="1"/>
</dbReference>